<protein>
    <submittedName>
        <fullName evidence="2">Helix-turn-helix domain-containing protein</fullName>
    </submittedName>
</protein>
<dbReference type="PANTHER" id="PTHR35010:SF2">
    <property type="entry name" value="BLL4672 PROTEIN"/>
    <property type="match status" value="1"/>
</dbReference>
<dbReference type="InterPro" id="IPR010982">
    <property type="entry name" value="Lambda_DNA-bd_dom_sf"/>
</dbReference>
<dbReference type="Gene3D" id="3.30.450.180">
    <property type="match status" value="1"/>
</dbReference>
<dbReference type="AlphaFoldDB" id="A0A6H9YKY1"/>
<evidence type="ECO:0000313" key="2">
    <source>
        <dbReference type="EMBL" id="KAB2346381.1"/>
    </source>
</evidence>
<feature type="domain" description="HTH cro/C1-type" evidence="1">
    <location>
        <begin position="34"/>
        <end position="81"/>
    </location>
</feature>
<evidence type="ECO:0000259" key="1">
    <source>
        <dbReference type="PROSITE" id="PS50943"/>
    </source>
</evidence>
<dbReference type="EMBL" id="WBMT01000011">
    <property type="protein sequence ID" value="KAB2346381.1"/>
    <property type="molecule type" value="Genomic_DNA"/>
</dbReference>
<accession>A0A6H9YKY1</accession>
<dbReference type="Gene3D" id="1.10.260.40">
    <property type="entry name" value="lambda repressor-like DNA-binding domains"/>
    <property type="match status" value="1"/>
</dbReference>
<organism evidence="2 3">
    <name type="scientific">Actinomadura rudentiformis</name>
    <dbReference type="NCBI Taxonomy" id="359158"/>
    <lineage>
        <taxon>Bacteria</taxon>
        <taxon>Bacillati</taxon>
        <taxon>Actinomycetota</taxon>
        <taxon>Actinomycetes</taxon>
        <taxon>Streptosporangiales</taxon>
        <taxon>Thermomonosporaceae</taxon>
        <taxon>Actinomadura</taxon>
    </lineage>
</organism>
<dbReference type="Pfam" id="PF17765">
    <property type="entry name" value="MLTR_LBD"/>
    <property type="match status" value="1"/>
</dbReference>
<dbReference type="OrthoDB" id="4336585at2"/>
<dbReference type="Proteomes" id="UP000468735">
    <property type="component" value="Unassembled WGS sequence"/>
</dbReference>
<evidence type="ECO:0000313" key="3">
    <source>
        <dbReference type="Proteomes" id="UP000468735"/>
    </source>
</evidence>
<reference evidence="2 3" key="1">
    <citation type="submission" date="2019-09" db="EMBL/GenBank/DDBJ databases">
        <title>Actinomadura physcomitrii sp. nov., a novel actinomycete isolated from moss [Physcomitrium sphaericum (Ludw) Fuernr].</title>
        <authorList>
            <person name="Zhuang X."/>
            <person name="Liu C."/>
        </authorList>
    </citation>
    <scope>NUCLEOTIDE SEQUENCE [LARGE SCALE GENOMIC DNA]</scope>
    <source>
        <strain evidence="2 3">HMC1</strain>
    </source>
</reference>
<dbReference type="Pfam" id="PF13560">
    <property type="entry name" value="HTH_31"/>
    <property type="match status" value="1"/>
</dbReference>
<comment type="caution">
    <text evidence="2">The sequence shown here is derived from an EMBL/GenBank/DDBJ whole genome shotgun (WGS) entry which is preliminary data.</text>
</comment>
<dbReference type="InterPro" id="IPR041413">
    <property type="entry name" value="MLTR_LBD"/>
</dbReference>
<dbReference type="PROSITE" id="PS50943">
    <property type="entry name" value="HTH_CROC1"/>
    <property type="match status" value="1"/>
</dbReference>
<dbReference type="SMART" id="SM00530">
    <property type="entry name" value="HTH_XRE"/>
    <property type="match status" value="1"/>
</dbReference>
<dbReference type="RefSeq" id="WP_151563251.1">
    <property type="nucleotide sequence ID" value="NZ_WBMT01000011.1"/>
</dbReference>
<gene>
    <name evidence="2" type="ORF">F8566_23195</name>
</gene>
<proteinExistence type="predicted"/>
<sequence length="280" mass="31291">MDRAEMAQFLRSRRNGIQPHDVGLEAGTRRRTPGLRREEVARLAGMSVDYYIRLEQGRGPRPSRQILASLARALRLTEDERAYLYNVAGEPVGPPVGPPHEVPAGILHLLDRLDDTPAYVLSAEHEVLAWNALAAALIADFSTMAPKDRNVMRWFFGPDTDERLEQDEEYLAFARDSVADLRAAAGRYPDDPGIRDLVAELTAKSGLFRRLWAEHRVEVRRSNTKRMVHPVVGPLELHCDVLLVPEKDQKVVLYTAAPGTASHEALKLLRVVGIQSLTTP</sequence>
<dbReference type="GO" id="GO:0003677">
    <property type="term" value="F:DNA binding"/>
    <property type="evidence" value="ECO:0007669"/>
    <property type="project" value="InterPro"/>
</dbReference>
<name>A0A6H9YKY1_9ACTN</name>
<dbReference type="SUPFAM" id="SSF47413">
    <property type="entry name" value="lambda repressor-like DNA-binding domains"/>
    <property type="match status" value="1"/>
</dbReference>
<keyword evidence="3" id="KW-1185">Reference proteome</keyword>
<dbReference type="PANTHER" id="PTHR35010">
    <property type="entry name" value="BLL4672 PROTEIN-RELATED"/>
    <property type="match status" value="1"/>
</dbReference>
<dbReference type="CDD" id="cd00093">
    <property type="entry name" value="HTH_XRE"/>
    <property type="match status" value="1"/>
</dbReference>
<dbReference type="InterPro" id="IPR001387">
    <property type="entry name" value="Cro/C1-type_HTH"/>
</dbReference>